<dbReference type="InterPro" id="IPR058601">
    <property type="entry name" value="Phage_phiTE_015-like"/>
</dbReference>
<gene>
    <name evidence="1" type="ORF">Barba19A_gp029</name>
</gene>
<name>A0A4P8N7E6_9CAUD</name>
<evidence type="ECO:0000313" key="2">
    <source>
        <dbReference type="Proteomes" id="UP000304203"/>
    </source>
</evidence>
<keyword evidence="2" id="KW-1185">Reference proteome</keyword>
<sequence length="77" mass="8908">MSDKIREEFEKWAESEGYNFNEPHWAVKKELMLECWQASSKAKKVELPPTIKSESGYYAYDALDVHSMLDAAGISYE</sequence>
<reference evidence="1 2" key="1">
    <citation type="submission" date="2019-03" db="EMBL/GenBank/DDBJ databases">
        <title>Genomic and seasonal variations among aquatic phages infecting the Baltic Sea Gammaproteobacteria Rheinheimera sp. bal341.</title>
        <authorList>
            <person name="Nilsson E."/>
            <person name="Li K."/>
            <person name="Fridlund J."/>
            <person name="Sulcius S."/>
            <person name="Bunse C."/>
            <person name="Karlsson C.M.G."/>
            <person name="Lindh M."/>
            <person name="Lundin D."/>
            <person name="Pinhassi J."/>
            <person name="Holmfeldt K."/>
        </authorList>
    </citation>
    <scope>NUCLEOTIDE SEQUENCE [LARGE SCALE GENOMIC DNA]</scope>
</reference>
<dbReference type="Proteomes" id="UP000304203">
    <property type="component" value="Segment"/>
</dbReference>
<dbReference type="EMBL" id="MK719730">
    <property type="protein sequence ID" value="QCQ61869.1"/>
    <property type="molecule type" value="Genomic_DNA"/>
</dbReference>
<evidence type="ECO:0000313" key="1">
    <source>
        <dbReference type="EMBL" id="QCQ61869.1"/>
    </source>
</evidence>
<dbReference type="Pfam" id="PF26207">
    <property type="entry name" value="Phage_phiTE_015"/>
    <property type="match status" value="1"/>
</dbReference>
<protein>
    <submittedName>
        <fullName evidence="1">Uncharacterized protein</fullName>
    </submittedName>
</protein>
<accession>A0A4P8N7E6</accession>
<proteinExistence type="predicted"/>
<organism evidence="1 2">
    <name type="scientific">Rheinheimera phage vB_RspM_Barba19A</name>
    <dbReference type="NCBI Taxonomy" id="2565658"/>
    <lineage>
        <taxon>Viruses</taxon>
        <taxon>Duplodnaviria</taxon>
        <taxon>Heunggongvirae</taxon>
        <taxon>Uroviricota</taxon>
        <taxon>Caudoviricetes</taxon>
        <taxon>Barbavirus</taxon>
        <taxon>Barbavirus barba19A</taxon>
    </lineage>
</organism>